<proteinExistence type="predicted"/>
<keyword evidence="3" id="KW-1185">Reference proteome</keyword>
<dbReference type="AlphaFoldDB" id="A0AAE0HAP1"/>
<reference evidence="2" key="1">
    <citation type="journal article" date="2023" name="Mol. Phylogenet. Evol.">
        <title>Genome-scale phylogeny and comparative genomics of the fungal order Sordariales.</title>
        <authorList>
            <person name="Hensen N."/>
            <person name="Bonometti L."/>
            <person name="Westerberg I."/>
            <person name="Brannstrom I.O."/>
            <person name="Guillou S."/>
            <person name="Cros-Aarteil S."/>
            <person name="Calhoun S."/>
            <person name="Haridas S."/>
            <person name="Kuo A."/>
            <person name="Mondo S."/>
            <person name="Pangilinan J."/>
            <person name="Riley R."/>
            <person name="LaButti K."/>
            <person name="Andreopoulos B."/>
            <person name="Lipzen A."/>
            <person name="Chen C."/>
            <person name="Yan M."/>
            <person name="Daum C."/>
            <person name="Ng V."/>
            <person name="Clum A."/>
            <person name="Steindorff A."/>
            <person name="Ohm R.A."/>
            <person name="Martin F."/>
            <person name="Silar P."/>
            <person name="Natvig D.O."/>
            <person name="Lalanne C."/>
            <person name="Gautier V."/>
            <person name="Ament-Velasquez S.L."/>
            <person name="Kruys A."/>
            <person name="Hutchinson M.I."/>
            <person name="Powell A.J."/>
            <person name="Barry K."/>
            <person name="Miller A.N."/>
            <person name="Grigoriev I.V."/>
            <person name="Debuchy R."/>
            <person name="Gladieux P."/>
            <person name="Hiltunen Thoren M."/>
            <person name="Johannesson H."/>
        </authorList>
    </citation>
    <scope>NUCLEOTIDE SEQUENCE</scope>
    <source>
        <strain evidence="2">CBS 168.71</strain>
    </source>
</reference>
<dbReference type="Proteomes" id="UP001278766">
    <property type="component" value="Unassembled WGS sequence"/>
</dbReference>
<dbReference type="RefSeq" id="XP_062656579.1">
    <property type="nucleotide sequence ID" value="XM_062802453.1"/>
</dbReference>
<evidence type="ECO:0000313" key="3">
    <source>
        <dbReference type="Proteomes" id="UP001278766"/>
    </source>
</evidence>
<comment type="caution">
    <text evidence="2">The sequence shown here is derived from an EMBL/GenBank/DDBJ whole genome shotgun (WGS) entry which is preliminary data.</text>
</comment>
<accession>A0AAE0HAP1</accession>
<sequence>MYLNVPVLFTALSAFATTASADWMNVGMVSFHTANGDYSIDADNGCRGTSVPDMIEFCADYARDRAHFKFKGWTTKSCLHVTSSDINTCGTGFTCGTMIFEPVKCTW</sequence>
<protein>
    <submittedName>
        <fullName evidence="2">Uncharacterized protein</fullName>
    </submittedName>
</protein>
<name>A0AAE0HAP1_9PEZI</name>
<evidence type="ECO:0000256" key="1">
    <source>
        <dbReference type="SAM" id="SignalP"/>
    </source>
</evidence>
<dbReference type="EMBL" id="JAUEPN010000006">
    <property type="protein sequence ID" value="KAK3293065.1"/>
    <property type="molecule type" value="Genomic_DNA"/>
</dbReference>
<reference evidence="2" key="2">
    <citation type="submission" date="2023-06" db="EMBL/GenBank/DDBJ databases">
        <authorList>
            <consortium name="Lawrence Berkeley National Laboratory"/>
            <person name="Haridas S."/>
            <person name="Hensen N."/>
            <person name="Bonometti L."/>
            <person name="Westerberg I."/>
            <person name="Brannstrom I.O."/>
            <person name="Guillou S."/>
            <person name="Cros-Aarteil S."/>
            <person name="Calhoun S."/>
            <person name="Kuo A."/>
            <person name="Mondo S."/>
            <person name="Pangilinan J."/>
            <person name="Riley R."/>
            <person name="Labutti K."/>
            <person name="Andreopoulos B."/>
            <person name="Lipzen A."/>
            <person name="Chen C."/>
            <person name="Yanf M."/>
            <person name="Daum C."/>
            <person name="Ng V."/>
            <person name="Clum A."/>
            <person name="Steindorff A."/>
            <person name="Ohm R."/>
            <person name="Martin F."/>
            <person name="Silar P."/>
            <person name="Natvig D."/>
            <person name="Lalanne C."/>
            <person name="Gautier V."/>
            <person name="Ament-Velasquez S.L."/>
            <person name="Kruys A."/>
            <person name="Hutchinson M.I."/>
            <person name="Powell A.J."/>
            <person name="Barry K."/>
            <person name="Miller A.N."/>
            <person name="Grigoriev I.V."/>
            <person name="Debuchy R."/>
            <person name="Gladieux P."/>
            <person name="Thoren M.H."/>
            <person name="Johannesson H."/>
        </authorList>
    </citation>
    <scope>NUCLEOTIDE SEQUENCE</scope>
    <source>
        <strain evidence="2">CBS 168.71</strain>
    </source>
</reference>
<gene>
    <name evidence="2" type="ORF">B0H64DRAFT_376033</name>
</gene>
<dbReference type="GeneID" id="87839401"/>
<organism evidence="2 3">
    <name type="scientific">Chaetomium fimeti</name>
    <dbReference type="NCBI Taxonomy" id="1854472"/>
    <lineage>
        <taxon>Eukaryota</taxon>
        <taxon>Fungi</taxon>
        <taxon>Dikarya</taxon>
        <taxon>Ascomycota</taxon>
        <taxon>Pezizomycotina</taxon>
        <taxon>Sordariomycetes</taxon>
        <taxon>Sordariomycetidae</taxon>
        <taxon>Sordariales</taxon>
        <taxon>Chaetomiaceae</taxon>
        <taxon>Chaetomium</taxon>
    </lineage>
</organism>
<keyword evidence="1" id="KW-0732">Signal</keyword>
<evidence type="ECO:0000313" key="2">
    <source>
        <dbReference type="EMBL" id="KAK3293065.1"/>
    </source>
</evidence>
<feature type="chain" id="PRO_5042096434" evidence="1">
    <location>
        <begin position="22"/>
        <end position="107"/>
    </location>
</feature>
<feature type="signal peptide" evidence="1">
    <location>
        <begin position="1"/>
        <end position="21"/>
    </location>
</feature>